<evidence type="ECO:0000313" key="2">
    <source>
        <dbReference type="EMBL" id="KAG0140440.1"/>
    </source>
</evidence>
<sequence>MPIPSRRRLSVWSPNGETAIEHKAEVNWKDDDPDWEHVKDTALAPILKQCKYYFEFKPVFSPHHGNTRLAPTNSTSKLVNNALAFSSSSQLQDPMFEDSESLHDPEEHLDDCSNLDNQEGGKKNKENDETLDMNKYKN</sequence>
<dbReference type="AlphaFoldDB" id="A0A9P6T6D0"/>
<dbReference type="Proteomes" id="UP000886653">
    <property type="component" value="Unassembled WGS sequence"/>
</dbReference>
<keyword evidence="3" id="KW-1185">Reference proteome</keyword>
<evidence type="ECO:0000313" key="3">
    <source>
        <dbReference type="Proteomes" id="UP000886653"/>
    </source>
</evidence>
<evidence type="ECO:0000256" key="1">
    <source>
        <dbReference type="SAM" id="MobiDB-lite"/>
    </source>
</evidence>
<reference evidence="2" key="1">
    <citation type="submission" date="2013-11" db="EMBL/GenBank/DDBJ databases">
        <title>Genome sequence of the fusiform rust pathogen reveals effectors for host alternation and coevolution with pine.</title>
        <authorList>
            <consortium name="DOE Joint Genome Institute"/>
            <person name="Smith K."/>
            <person name="Pendleton A."/>
            <person name="Kubisiak T."/>
            <person name="Anderson C."/>
            <person name="Salamov A."/>
            <person name="Aerts A."/>
            <person name="Riley R."/>
            <person name="Clum A."/>
            <person name="Lindquist E."/>
            <person name="Ence D."/>
            <person name="Campbell M."/>
            <person name="Kronenberg Z."/>
            <person name="Feau N."/>
            <person name="Dhillon B."/>
            <person name="Hamelin R."/>
            <person name="Burleigh J."/>
            <person name="Smith J."/>
            <person name="Yandell M."/>
            <person name="Nelson C."/>
            <person name="Grigoriev I."/>
            <person name="Davis J."/>
        </authorList>
    </citation>
    <scope>NUCLEOTIDE SEQUENCE</scope>
    <source>
        <strain evidence="2">G11</strain>
    </source>
</reference>
<protein>
    <submittedName>
        <fullName evidence="2">Uncharacterized protein</fullName>
    </submittedName>
</protein>
<comment type="caution">
    <text evidence="2">The sequence shown here is derived from an EMBL/GenBank/DDBJ whole genome shotgun (WGS) entry which is preliminary data.</text>
</comment>
<gene>
    <name evidence="2" type="ORF">CROQUDRAFT_100111</name>
</gene>
<feature type="region of interest" description="Disordered" evidence="1">
    <location>
        <begin position="89"/>
        <end position="138"/>
    </location>
</feature>
<feature type="compositionally biased region" description="Basic and acidic residues" evidence="1">
    <location>
        <begin position="119"/>
        <end position="138"/>
    </location>
</feature>
<name>A0A9P6T6D0_9BASI</name>
<accession>A0A9P6T6D0</accession>
<organism evidence="2 3">
    <name type="scientific">Cronartium quercuum f. sp. fusiforme G11</name>
    <dbReference type="NCBI Taxonomy" id="708437"/>
    <lineage>
        <taxon>Eukaryota</taxon>
        <taxon>Fungi</taxon>
        <taxon>Dikarya</taxon>
        <taxon>Basidiomycota</taxon>
        <taxon>Pucciniomycotina</taxon>
        <taxon>Pucciniomycetes</taxon>
        <taxon>Pucciniales</taxon>
        <taxon>Coleosporiaceae</taxon>
        <taxon>Cronartium</taxon>
    </lineage>
</organism>
<dbReference type="OrthoDB" id="96345at2759"/>
<dbReference type="EMBL" id="MU167444">
    <property type="protein sequence ID" value="KAG0140440.1"/>
    <property type="molecule type" value="Genomic_DNA"/>
</dbReference>
<proteinExistence type="predicted"/>